<dbReference type="EMBL" id="OU015584">
    <property type="protein sequence ID" value="CAG5081436.1"/>
    <property type="molecule type" value="Genomic_DNA"/>
</dbReference>
<reference evidence="1" key="1">
    <citation type="submission" date="2021-04" db="EMBL/GenBank/DDBJ databases">
        <authorList>
            <person name="Rodrigo-Torres L."/>
            <person name="Arahal R. D."/>
            <person name="Lucena T."/>
        </authorList>
    </citation>
    <scope>NUCLEOTIDE SEQUENCE</scope>
    <source>
        <strain evidence="1">AS29M-1</strain>
    </source>
</reference>
<dbReference type="Proteomes" id="UP000683507">
    <property type="component" value="Chromosome"/>
</dbReference>
<dbReference type="KEGG" id="ptan:CRYO30217_01631"/>
<proteinExistence type="predicted"/>
<name>A0A916JM74_9FLAO</name>
<gene>
    <name evidence="1" type="ORF">CRYO30217_01631</name>
</gene>
<dbReference type="RefSeq" id="WP_258541827.1">
    <property type="nucleotide sequence ID" value="NZ_OU015584.1"/>
</dbReference>
<protein>
    <recommendedName>
        <fullName evidence="3">Restriction endonuclease</fullName>
    </recommendedName>
</protein>
<organism evidence="1 2">
    <name type="scientific">Parvicella tangerina</name>
    <dbReference type="NCBI Taxonomy" id="2829795"/>
    <lineage>
        <taxon>Bacteria</taxon>
        <taxon>Pseudomonadati</taxon>
        <taxon>Bacteroidota</taxon>
        <taxon>Flavobacteriia</taxon>
        <taxon>Flavobacteriales</taxon>
        <taxon>Parvicellaceae</taxon>
        <taxon>Parvicella</taxon>
    </lineage>
</organism>
<accession>A0A916JM74</accession>
<dbReference type="AlphaFoldDB" id="A0A916JM74"/>
<keyword evidence="2" id="KW-1185">Reference proteome</keyword>
<evidence type="ECO:0000313" key="1">
    <source>
        <dbReference type="EMBL" id="CAG5081436.1"/>
    </source>
</evidence>
<evidence type="ECO:0000313" key="2">
    <source>
        <dbReference type="Proteomes" id="UP000683507"/>
    </source>
</evidence>
<evidence type="ECO:0008006" key="3">
    <source>
        <dbReference type="Google" id="ProtNLM"/>
    </source>
</evidence>
<sequence length="195" mass="22280">MSRADELILQVLNQLNLQNETFETKYNQINEIVNSLQAINNQAAIHQKTTGTISERLCEFGLQAAVPNFYKKIGNDWNWMADFSIYGHPFNLLISVKSFKAKERLIVSGSGNNLSPTIGWGLFNDPDEWTLDRVKSYLYRSFVAIYMPISLYTQLAQPVRELKNINGNLFIRDLGLFIQDLRKATQNNSIDISSI</sequence>